<dbReference type="GO" id="GO:0005789">
    <property type="term" value="C:endoplasmic reticulum membrane"/>
    <property type="evidence" value="ECO:0007669"/>
    <property type="project" value="UniProtKB-SubCell"/>
</dbReference>
<keyword evidence="8" id="KW-0472">Membrane</keyword>
<comment type="caution">
    <text evidence="9">The sequence shown here is derived from an EMBL/GenBank/DDBJ whole genome shotgun (WGS) entry which is preliminary data.</text>
</comment>
<keyword evidence="6" id="KW-0012">Acyltransferase</keyword>
<dbReference type="EC" id="2.3.1.20" evidence="3"/>
<proteinExistence type="predicted"/>
<keyword evidence="4" id="KW-0808">Transferase</keyword>
<keyword evidence="10" id="KW-1185">Reference proteome</keyword>
<evidence type="ECO:0000256" key="4">
    <source>
        <dbReference type="ARBA" id="ARBA00022679"/>
    </source>
</evidence>
<comment type="subcellular location">
    <subcellularLocation>
        <location evidence="1">Endoplasmic reticulum membrane</location>
        <topology evidence="1">Multi-pass membrane protein</topology>
    </subcellularLocation>
</comment>
<evidence type="ECO:0000256" key="3">
    <source>
        <dbReference type="ARBA" id="ARBA00013244"/>
    </source>
</evidence>
<feature type="transmembrane region" description="Helical" evidence="8">
    <location>
        <begin position="161"/>
        <end position="182"/>
    </location>
</feature>
<evidence type="ECO:0000256" key="6">
    <source>
        <dbReference type="ARBA" id="ARBA00023315"/>
    </source>
</evidence>
<protein>
    <recommendedName>
        <fullName evidence="3">diacylglycerol O-acyltransferase</fullName>
        <ecNumber evidence="3">2.3.1.20</ecNumber>
    </recommendedName>
</protein>
<keyword evidence="8" id="KW-0812">Transmembrane</keyword>
<accession>A0ABD3IA11</accession>
<dbReference type="AlphaFoldDB" id="A0ABD3IA11"/>
<evidence type="ECO:0000313" key="9">
    <source>
        <dbReference type="EMBL" id="KAL3698374.1"/>
    </source>
</evidence>
<evidence type="ECO:0000256" key="8">
    <source>
        <dbReference type="SAM" id="Phobius"/>
    </source>
</evidence>
<evidence type="ECO:0000256" key="1">
    <source>
        <dbReference type="ARBA" id="ARBA00004477"/>
    </source>
</evidence>
<sequence>MEWLQEVSSGDVILRLSEGEDGGGGHSWVEALKSAGCRVATDGEEEQVAESITESRVDGEIASSAEEVARENNLSANSTPGLRHRKDNPSFVNFTGATSLPQEGVSKTGDEKKFQEGSQTDVSVRYTIRPSCPAHKKIRDSLLSSDEIFNQKHFVHSHAGLFNLCIVCLIAVNVRLIIENLMKYGLLIQTGFWLSSESLKDWPLLSTGSLSLSLLPLSALMVEKLALNYRVSDRVIFLLHAIIVNTAILYPNYIIQRYRLSPPFDRIQLSILAWVKLMPIPILMLAPSSEKVEKANDAGTLDYPDNITLKDRVYFMFVPTLCY</sequence>
<evidence type="ECO:0000256" key="7">
    <source>
        <dbReference type="SAM" id="MobiDB-lite"/>
    </source>
</evidence>
<keyword evidence="5" id="KW-0256">Endoplasmic reticulum</keyword>
<dbReference type="InterPro" id="IPR014371">
    <property type="entry name" value="Oat_ACAT_DAG_ARE"/>
</dbReference>
<organism evidence="9 10">
    <name type="scientific">Riccia sorocarpa</name>
    <dbReference type="NCBI Taxonomy" id="122646"/>
    <lineage>
        <taxon>Eukaryota</taxon>
        <taxon>Viridiplantae</taxon>
        <taxon>Streptophyta</taxon>
        <taxon>Embryophyta</taxon>
        <taxon>Marchantiophyta</taxon>
        <taxon>Marchantiopsida</taxon>
        <taxon>Marchantiidae</taxon>
        <taxon>Marchantiales</taxon>
        <taxon>Ricciaceae</taxon>
        <taxon>Riccia</taxon>
    </lineage>
</organism>
<dbReference type="GO" id="GO:0004144">
    <property type="term" value="F:diacylglycerol O-acyltransferase activity"/>
    <property type="evidence" value="ECO:0007669"/>
    <property type="project" value="UniProtKB-EC"/>
</dbReference>
<dbReference type="PANTHER" id="PTHR10408">
    <property type="entry name" value="STEROL O-ACYLTRANSFERASE"/>
    <property type="match status" value="1"/>
</dbReference>
<dbReference type="EMBL" id="JBJQOH010000002">
    <property type="protein sequence ID" value="KAL3698374.1"/>
    <property type="molecule type" value="Genomic_DNA"/>
</dbReference>
<dbReference type="PANTHER" id="PTHR10408:SF7">
    <property type="entry name" value="DIACYLGLYCEROL O-ACYLTRANSFERASE 1"/>
    <property type="match status" value="1"/>
</dbReference>
<feature type="region of interest" description="Disordered" evidence="7">
    <location>
        <begin position="69"/>
        <end position="118"/>
    </location>
</feature>
<evidence type="ECO:0000313" key="10">
    <source>
        <dbReference type="Proteomes" id="UP001633002"/>
    </source>
</evidence>
<name>A0ABD3IA11_9MARC</name>
<evidence type="ECO:0000256" key="2">
    <source>
        <dbReference type="ARBA" id="ARBA00005189"/>
    </source>
</evidence>
<keyword evidence="8" id="KW-1133">Transmembrane helix</keyword>
<comment type="pathway">
    <text evidence="2">Lipid metabolism.</text>
</comment>
<reference evidence="9 10" key="1">
    <citation type="submission" date="2024-09" db="EMBL/GenBank/DDBJ databases">
        <title>Chromosome-scale assembly of Riccia sorocarpa.</title>
        <authorList>
            <person name="Paukszto L."/>
        </authorList>
    </citation>
    <scope>NUCLEOTIDE SEQUENCE [LARGE SCALE GENOMIC DNA]</scope>
    <source>
        <strain evidence="9">LP-2024</strain>
        <tissue evidence="9">Aerial parts of the thallus</tissue>
    </source>
</reference>
<evidence type="ECO:0000256" key="5">
    <source>
        <dbReference type="ARBA" id="ARBA00022824"/>
    </source>
</evidence>
<feature type="transmembrane region" description="Helical" evidence="8">
    <location>
        <begin position="235"/>
        <end position="255"/>
    </location>
</feature>
<feature type="compositionally biased region" description="Polar residues" evidence="7">
    <location>
        <begin position="90"/>
        <end position="101"/>
    </location>
</feature>
<feature type="transmembrane region" description="Helical" evidence="8">
    <location>
        <begin position="202"/>
        <end position="223"/>
    </location>
</feature>
<gene>
    <name evidence="9" type="ORF">R1sor_012450</name>
</gene>
<dbReference type="Proteomes" id="UP001633002">
    <property type="component" value="Unassembled WGS sequence"/>
</dbReference>